<dbReference type="InterPro" id="IPR019775">
    <property type="entry name" value="WD40_repeat_CS"/>
</dbReference>
<keyword evidence="2" id="KW-0677">Repeat</keyword>
<dbReference type="RefSeq" id="WP_377237509.1">
    <property type="nucleotide sequence ID" value="NZ_JBHLZT010000030.1"/>
</dbReference>
<gene>
    <name evidence="4" type="ORF">Pta02_67060</name>
</gene>
<feature type="repeat" description="WD" evidence="3">
    <location>
        <begin position="291"/>
        <end position="325"/>
    </location>
</feature>
<sequence length="360" mass="37374">MDIFQEVLQRLLERTVGAGKAVRRKRMVAQSAATEVGGVEAGLDRELTGHRMTSGSLLTGRSAAVFTVHLSRSRGLVATGGADGTVRLWHAEAPDGGQVLAETGNAVHSVRFSADGTMLAAGGNDKQVRIWDLSGGPAAARLLPGTWRHHAYVLALAWSPDGRHAACAAGDGRVAVRDPGSARTLWETKVKAGPLGVGDIAFSPADGGRLALPAWRAVSIVEAGAGQRVLSLTTGKHNVDSVAYSPDGKLIAAGVSDGTVRVWRVADGTAAHTLRVHAPMAYSEGEPVGRVTGLAFAPSGRFLASGGWDGVVKIWRAADGALLREVEPGRGVVHALAWSADDTRLAVAAHDGVAQLWSIS</sequence>
<dbReference type="PANTHER" id="PTHR19879:SF9">
    <property type="entry name" value="TRANSCRIPTION INITIATION FACTOR TFIID SUBUNIT 5"/>
    <property type="match status" value="1"/>
</dbReference>
<dbReference type="InterPro" id="IPR015943">
    <property type="entry name" value="WD40/YVTN_repeat-like_dom_sf"/>
</dbReference>
<organism evidence="4 5">
    <name type="scientific">Planobispora takensis</name>
    <dbReference type="NCBI Taxonomy" id="1367882"/>
    <lineage>
        <taxon>Bacteria</taxon>
        <taxon>Bacillati</taxon>
        <taxon>Actinomycetota</taxon>
        <taxon>Actinomycetes</taxon>
        <taxon>Streptosporangiales</taxon>
        <taxon>Streptosporangiaceae</taxon>
        <taxon>Planobispora</taxon>
    </lineage>
</organism>
<dbReference type="Proteomes" id="UP000634476">
    <property type="component" value="Unassembled WGS sequence"/>
</dbReference>
<dbReference type="CDD" id="cd00200">
    <property type="entry name" value="WD40"/>
    <property type="match status" value="1"/>
</dbReference>
<dbReference type="Pfam" id="PF00400">
    <property type="entry name" value="WD40"/>
    <property type="match status" value="6"/>
</dbReference>
<accession>A0A8J3T5R4</accession>
<feature type="repeat" description="WD" evidence="3">
    <location>
        <begin position="58"/>
        <end position="89"/>
    </location>
</feature>
<comment type="caution">
    <text evidence="4">The sequence shown here is derived from an EMBL/GenBank/DDBJ whole genome shotgun (WGS) entry which is preliminary data.</text>
</comment>
<dbReference type="PANTHER" id="PTHR19879">
    <property type="entry name" value="TRANSCRIPTION INITIATION FACTOR TFIID"/>
    <property type="match status" value="1"/>
</dbReference>
<dbReference type="PROSITE" id="PS50294">
    <property type="entry name" value="WD_REPEATS_REGION"/>
    <property type="match status" value="5"/>
</dbReference>
<dbReference type="PROSITE" id="PS00678">
    <property type="entry name" value="WD_REPEATS_1"/>
    <property type="match status" value="1"/>
</dbReference>
<dbReference type="InterPro" id="IPR001680">
    <property type="entry name" value="WD40_rpt"/>
</dbReference>
<proteinExistence type="predicted"/>
<name>A0A8J3T5R4_9ACTN</name>
<feature type="repeat" description="WD" evidence="3">
    <location>
        <begin position="326"/>
        <end position="360"/>
    </location>
</feature>
<dbReference type="SMART" id="SM00320">
    <property type="entry name" value="WD40"/>
    <property type="match status" value="6"/>
</dbReference>
<dbReference type="PRINTS" id="PR00320">
    <property type="entry name" value="GPROTEINBRPT"/>
</dbReference>
<evidence type="ECO:0000313" key="5">
    <source>
        <dbReference type="Proteomes" id="UP000634476"/>
    </source>
</evidence>
<evidence type="ECO:0000256" key="2">
    <source>
        <dbReference type="ARBA" id="ARBA00022737"/>
    </source>
</evidence>
<evidence type="ECO:0000256" key="1">
    <source>
        <dbReference type="ARBA" id="ARBA00022574"/>
    </source>
</evidence>
<evidence type="ECO:0008006" key="6">
    <source>
        <dbReference type="Google" id="ProtNLM"/>
    </source>
</evidence>
<dbReference type="PROSITE" id="PS50082">
    <property type="entry name" value="WD_REPEATS_2"/>
    <property type="match status" value="5"/>
</dbReference>
<dbReference type="EMBL" id="BOOK01000054">
    <property type="protein sequence ID" value="GII04698.1"/>
    <property type="molecule type" value="Genomic_DNA"/>
</dbReference>
<feature type="repeat" description="WD" evidence="3">
    <location>
        <begin position="100"/>
        <end position="141"/>
    </location>
</feature>
<dbReference type="SUPFAM" id="SSF50978">
    <property type="entry name" value="WD40 repeat-like"/>
    <property type="match status" value="1"/>
</dbReference>
<evidence type="ECO:0000256" key="3">
    <source>
        <dbReference type="PROSITE-ProRule" id="PRU00221"/>
    </source>
</evidence>
<reference evidence="4" key="1">
    <citation type="submission" date="2021-01" db="EMBL/GenBank/DDBJ databases">
        <title>Whole genome shotgun sequence of Planobispora takensis NBRC 109077.</title>
        <authorList>
            <person name="Komaki H."/>
            <person name="Tamura T."/>
        </authorList>
    </citation>
    <scope>NUCLEOTIDE SEQUENCE</scope>
    <source>
        <strain evidence="4">NBRC 109077</strain>
    </source>
</reference>
<dbReference type="InterPro" id="IPR036322">
    <property type="entry name" value="WD40_repeat_dom_sf"/>
</dbReference>
<keyword evidence="1 3" id="KW-0853">WD repeat</keyword>
<protein>
    <recommendedName>
        <fullName evidence="6">WD40 repeat domain-containing protein</fullName>
    </recommendedName>
</protein>
<feature type="repeat" description="WD" evidence="3">
    <location>
        <begin position="232"/>
        <end position="273"/>
    </location>
</feature>
<dbReference type="Gene3D" id="2.130.10.10">
    <property type="entry name" value="YVTN repeat-like/Quinoprotein amine dehydrogenase"/>
    <property type="match status" value="2"/>
</dbReference>
<keyword evidence="5" id="KW-1185">Reference proteome</keyword>
<dbReference type="InterPro" id="IPR020472">
    <property type="entry name" value="WD40_PAC1"/>
</dbReference>
<dbReference type="AlphaFoldDB" id="A0A8J3T5R4"/>
<evidence type="ECO:0000313" key="4">
    <source>
        <dbReference type="EMBL" id="GII04698.1"/>
    </source>
</evidence>